<sequence>MQLLADRDSPLLSSVPKKCEKDCDRSHLPSENTPGPEEDESPRVRQREEESCGSATLSPGEKPTDFDLLH</sequence>
<dbReference type="AlphaFoldDB" id="A0AAN8GKZ7"/>
<reference evidence="2 3" key="1">
    <citation type="journal article" date="2023" name="Mol. Biol. Evol.">
        <title>Genomics of Secondarily Temperate Adaptation in the Only Non-Antarctic Icefish.</title>
        <authorList>
            <person name="Rivera-Colon A.G."/>
            <person name="Rayamajhi N."/>
            <person name="Minhas B.F."/>
            <person name="Madrigal G."/>
            <person name="Bilyk K.T."/>
            <person name="Yoon V."/>
            <person name="Hune M."/>
            <person name="Gregory S."/>
            <person name="Cheng C.H.C."/>
            <person name="Catchen J.M."/>
        </authorList>
    </citation>
    <scope>NUCLEOTIDE SEQUENCE [LARGE SCALE GENOMIC DNA]</scope>
    <source>
        <strain evidence="2">JC2023a</strain>
    </source>
</reference>
<evidence type="ECO:0000256" key="1">
    <source>
        <dbReference type="SAM" id="MobiDB-lite"/>
    </source>
</evidence>
<gene>
    <name evidence="2" type="ORF">CesoFtcFv8_021430</name>
</gene>
<proteinExistence type="predicted"/>
<dbReference type="Proteomes" id="UP001335648">
    <property type="component" value="Unassembled WGS sequence"/>
</dbReference>
<organism evidence="2 3">
    <name type="scientific">Champsocephalus esox</name>
    <name type="common">pike icefish</name>
    <dbReference type="NCBI Taxonomy" id="159716"/>
    <lineage>
        <taxon>Eukaryota</taxon>
        <taxon>Metazoa</taxon>
        <taxon>Chordata</taxon>
        <taxon>Craniata</taxon>
        <taxon>Vertebrata</taxon>
        <taxon>Euteleostomi</taxon>
        <taxon>Actinopterygii</taxon>
        <taxon>Neopterygii</taxon>
        <taxon>Teleostei</taxon>
        <taxon>Neoteleostei</taxon>
        <taxon>Acanthomorphata</taxon>
        <taxon>Eupercaria</taxon>
        <taxon>Perciformes</taxon>
        <taxon>Notothenioidei</taxon>
        <taxon>Channichthyidae</taxon>
        <taxon>Champsocephalus</taxon>
    </lineage>
</organism>
<protein>
    <submittedName>
        <fullName evidence="2">Uncharacterized protein</fullName>
    </submittedName>
</protein>
<dbReference type="EMBL" id="JAULUE010002062">
    <property type="protein sequence ID" value="KAK5882889.1"/>
    <property type="molecule type" value="Genomic_DNA"/>
</dbReference>
<accession>A0AAN8GKZ7</accession>
<comment type="caution">
    <text evidence="2">The sequence shown here is derived from an EMBL/GenBank/DDBJ whole genome shotgun (WGS) entry which is preliminary data.</text>
</comment>
<evidence type="ECO:0000313" key="3">
    <source>
        <dbReference type="Proteomes" id="UP001335648"/>
    </source>
</evidence>
<feature type="region of interest" description="Disordered" evidence="1">
    <location>
        <begin position="1"/>
        <end position="70"/>
    </location>
</feature>
<feature type="compositionally biased region" description="Basic and acidic residues" evidence="1">
    <location>
        <begin position="17"/>
        <end position="28"/>
    </location>
</feature>
<evidence type="ECO:0000313" key="2">
    <source>
        <dbReference type="EMBL" id="KAK5882889.1"/>
    </source>
</evidence>
<name>A0AAN8GKZ7_9TELE</name>
<keyword evidence="3" id="KW-1185">Reference proteome</keyword>
<feature type="compositionally biased region" description="Basic and acidic residues" evidence="1">
    <location>
        <begin position="41"/>
        <end position="50"/>
    </location>
</feature>